<dbReference type="Proteomes" id="UP001172738">
    <property type="component" value="Unassembled WGS sequence"/>
</dbReference>
<proteinExistence type="predicted"/>
<feature type="transmembrane region" description="Helical" evidence="6">
    <location>
        <begin position="271"/>
        <end position="296"/>
    </location>
</feature>
<accession>A0ABT8G300</accession>
<feature type="transmembrane region" description="Helical" evidence="6">
    <location>
        <begin position="171"/>
        <end position="191"/>
    </location>
</feature>
<evidence type="ECO:0000256" key="2">
    <source>
        <dbReference type="ARBA" id="ARBA00022692"/>
    </source>
</evidence>
<dbReference type="InterPro" id="IPR036259">
    <property type="entry name" value="MFS_trans_sf"/>
</dbReference>
<keyword evidence="9" id="KW-1185">Reference proteome</keyword>
<dbReference type="PANTHER" id="PTHR42718">
    <property type="entry name" value="MAJOR FACILITATOR SUPERFAMILY MULTIDRUG TRANSPORTER MFSC"/>
    <property type="match status" value="1"/>
</dbReference>
<dbReference type="Pfam" id="PF07690">
    <property type="entry name" value="MFS_1"/>
    <property type="match status" value="1"/>
</dbReference>
<feature type="transmembrane region" description="Helical" evidence="6">
    <location>
        <begin position="334"/>
        <end position="351"/>
    </location>
</feature>
<keyword evidence="4 6" id="KW-0472">Membrane</keyword>
<feature type="region of interest" description="Disordered" evidence="5">
    <location>
        <begin position="510"/>
        <end position="529"/>
    </location>
</feature>
<evidence type="ECO:0000256" key="3">
    <source>
        <dbReference type="ARBA" id="ARBA00022989"/>
    </source>
</evidence>
<sequence>MSSPTHAASRPRLLLVGLIVAVSMTTIDQTIVSLAAPTIQDSLSVDSDALTWMVNAYLLATAAAFPAAGRLADLRGYRPTMLVGVAVFGGASIACALTPSGASAAAFMIAARAVQGIGAAVMFAAAVGLVVATSSTERRASSMALFFGFTGAMTALGPVLGSFLIEWSWRAIFLINVPLAVASAVIVATLAPRGRTRREPFDAAGAVLAALAMGCVVLALQRGGDWGWTSTRILVCVGVGVAAAAGFVAVERVVARPLVSLALFRSRAFSLAAVASLLGAAVFIPLMLFLSVYGQLALGRDLLSTSELLGEFFLGFLLAAQLGARLFERRGLRPVLALSGALGSAGFVWSAHGAGVQGGISPMMLLLSGAAVGFMFSPSATAMVNHARGATYGEVTALSQTMKNLGGAIGMAALTSLSTRILTSELTTALTPLGAGDDQIDSIASAVTGMTADVEGLAPGVPPEVRLQILETVRDSYATATAGVLLAMAATMSVLLLLAFAYPRRQPGRLHAPVDGDPLESPRSVRSSS</sequence>
<evidence type="ECO:0000256" key="1">
    <source>
        <dbReference type="ARBA" id="ARBA00004651"/>
    </source>
</evidence>
<evidence type="ECO:0000259" key="7">
    <source>
        <dbReference type="PROSITE" id="PS50850"/>
    </source>
</evidence>
<dbReference type="Gene3D" id="1.20.1250.20">
    <property type="entry name" value="MFS general substrate transporter like domains"/>
    <property type="match status" value="1"/>
</dbReference>
<reference evidence="8" key="1">
    <citation type="submission" date="2023-06" db="EMBL/GenBank/DDBJ databases">
        <title>SYSU T00b26.</title>
        <authorList>
            <person name="Gao L."/>
            <person name="Fang B.-Z."/>
            <person name="Li W.-J."/>
        </authorList>
    </citation>
    <scope>NUCLEOTIDE SEQUENCE</scope>
    <source>
        <strain evidence="8">SYSU T00b26</strain>
    </source>
</reference>
<dbReference type="SUPFAM" id="SSF103473">
    <property type="entry name" value="MFS general substrate transporter"/>
    <property type="match status" value="1"/>
</dbReference>
<feature type="transmembrane region" description="Helical" evidence="6">
    <location>
        <begin position="363"/>
        <end position="384"/>
    </location>
</feature>
<feature type="transmembrane region" description="Helical" evidence="6">
    <location>
        <begin position="51"/>
        <end position="69"/>
    </location>
</feature>
<dbReference type="InterPro" id="IPR020846">
    <property type="entry name" value="MFS_dom"/>
</dbReference>
<feature type="transmembrane region" description="Helical" evidence="6">
    <location>
        <begin position="113"/>
        <end position="132"/>
    </location>
</feature>
<name>A0ABT8G300_9MICO</name>
<feature type="domain" description="Major facilitator superfamily (MFS) profile" evidence="7">
    <location>
        <begin position="14"/>
        <end position="505"/>
    </location>
</feature>
<dbReference type="RefSeq" id="WP_301129118.1">
    <property type="nucleotide sequence ID" value="NZ_JAUHPV010000006.1"/>
</dbReference>
<evidence type="ECO:0000256" key="6">
    <source>
        <dbReference type="SAM" id="Phobius"/>
    </source>
</evidence>
<keyword evidence="3 6" id="KW-1133">Transmembrane helix</keyword>
<organism evidence="8 9">
    <name type="scientific">Demequina zhanjiangensis</name>
    <dbReference type="NCBI Taxonomy" id="3051659"/>
    <lineage>
        <taxon>Bacteria</taxon>
        <taxon>Bacillati</taxon>
        <taxon>Actinomycetota</taxon>
        <taxon>Actinomycetes</taxon>
        <taxon>Micrococcales</taxon>
        <taxon>Demequinaceae</taxon>
        <taxon>Demequina</taxon>
    </lineage>
</organism>
<feature type="transmembrane region" description="Helical" evidence="6">
    <location>
        <begin position="308"/>
        <end position="327"/>
    </location>
</feature>
<evidence type="ECO:0000256" key="5">
    <source>
        <dbReference type="SAM" id="MobiDB-lite"/>
    </source>
</evidence>
<evidence type="ECO:0000313" key="8">
    <source>
        <dbReference type="EMBL" id="MDN4473511.1"/>
    </source>
</evidence>
<evidence type="ECO:0000313" key="9">
    <source>
        <dbReference type="Proteomes" id="UP001172738"/>
    </source>
</evidence>
<gene>
    <name evidence="8" type="ORF">QQX04_10955</name>
</gene>
<feature type="transmembrane region" description="Helical" evidence="6">
    <location>
        <begin position="477"/>
        <end position="502"/>
    </location>
</feature>
<keyword evidence="2 6" id="KW-0812">Transmembrane</keyword>
<comment type="subcellular location">
    <subcellularLocation>
        <location evidence="1">Cell membrane</location>
        <topology evidence="1">Multi-pass membrane protein</topology>
    </subcellularLocation>
</comment>
<feature type="transmembrane region" description="Helical" evidence="6">
    <location>
        <begin position="144"/>
        <end position="165"/>
    </location>
</feature>
<evidence type="ECO:0000256" key="4">
    <source>
        <dbReference type="ARBA" id="ARBA00023136"/>
    </source>
</evidence>
<dbReference type="PROSITE" id="PS50850">
    <property type="entry name" value="MFS"/>
    <property type="match status" value="1"/>
</dbReference>
<feature type="transmembrane region" description="Helical" evidence="6">
    <location>
        <begin position="232"/>
        <end position="250"/>
    </location>
</feature>
<dbReference type="EMBL" id="JAUHPV010000006">
    <property type="protein sequence ID" value="MDN4473511.1"/>
    <property type="molecule type" value="Genomic_DNA"/>
</dbReference>
<protein>
    <submittedName>
        <fullName evidence="8">MFS transporter</fullName>
    </submittedName>
</protein>
<dbReference type="InterPro" id="IPR011701">
    <property type="entry name" value="MFS"/>
</dbReference>
<comment type="caution">
    <text evidence="8">The sequence shown here is derived from an EMBL/GenBank/DDBJ whole genome shotgun (WGS) entry which is preliminary data.</text>
</comment>
<feature type="transmembrane region" description="Helical" evidence="6">
    <location>
        <begin position="81"/>
        <end position="107"/>
    </location>
</feature>
<dbReference type="PANTHER" id="PTHR42718:SF49">
    <property type="entry name" value="EXPORT PROTEIN"/>
    <property type="match status" value="1"/>
</dbReference>
<feature type="transmembrane region" description="Helical" evidence="6">
    <location>
        <begin position="203"/>
        <end position="220"/>
    </location>
</feature>
<dbReference type="CDD" id="cd17321">
    <property type="entry name" value="MFS_MMR_MDR_like"/>
    <property type="match status" value="1"/>
</dbReference>